<organism evidence="2 3">
    <name type="scientific">Trifolium medium</name>
    <dbReference type="NCBI Taxonomy" id="97028"/>
    <lineage>
        <taxon>Eukaryota</taxon>
        <taxon>Viridiplantae</taxon>
        <taxon>Streptophyta</taxon>
        <taxon>Embryophyta</taxon>
        <taxon>Tracheophyta</taxon>
        <taxon>Spermatophyta</taxon>
        <taxon>Magnoliopsida</taxon>
        <taxon>eudicotyledons</taxon>
        <taxon>Gunneridae</taxon>
        <taxon>Pentapetalae</taxon>
        <taxon>rosids</taxon>
        <taxon>fabids</taxon>
        <taxon>Fabales</taxon>
        <taxon>Fabaceae</taxon>
        <taxon>Papilionoideae</taxon>
        <taxon>50 kb inversion clade</taxon>
        <taxon>NPAAA clade</taxon>
        <taxon>Hologalegina</taxon>
        <taxon>IRL clade</taxon>
        <taxon>Trifolieae</taxon>
        <taxon>Trifolium</taxon>
    </lineage>
</organism>
<dbReference type="EMBL" id="LXQA010180520">
    <property type="protein sequence ID" value="MCI30563.1"/>
    <property type="molecule type" value="Genomic_DNA"/>
</dbReference>
<dbReference type="InterPro" id="IPR057670">
    <property type="entry name" value="SH3_retrovirus"/>
</dbReference>
<evidence type="ECO:0000313" key="3">
    <source>
        <dbReference type="Proteomes" id="UP000265520"/>
    </source>
</evidence>
<accession>A0A392R1V3</accession>
<evidence type="ECO:0000313" key="2">
    <source>
        <dbReference type="EMBL" id="MCI30563.1"/>
    </source>
</evidence>
<reference evidence="2 3" key="1">
    <citation type="journal article" date="2018" name="Front. Plant Sci.">
        <title>Red Clover (Trifolium pratense) and Zigzag Clover (T. medium) - A Picture of Genomic Similarities and Differences.</title>
        <authorList>
            <person name="Dluhosova J."/>
            <person name="Istvanek J."/>
            <person name="Nedelnik J."/>
            <person name="Repkova J."/>
        </authorList>
    </citation>
    <scope>NUCLEOTIDE SEQUENCE [LARGE SCALE GENOMIC DNA]</scope>
    <source>
        <strain evidence="3">cv. 10/8</strain>
        <tissue evidence="2">Leaf</tissue>
    </source>
</reference>
<dbReference type="Proteomes" id="UP000265520">
    <property type="component" value="Unassembled WGS sequence"/>
</dbReference>
<comment type="caution">
    <text evidence="2">The sequence shown here is derived from an EMBL/GenBank/DDBJ whole genome shotgun (WGS) entry which is preliminary data.</text>
</comment>
<protein>
    <recommendedName>
        <fullName evidence="1">Retroviral polymerase SH3-like domain-containing protein</fullName>
    </recommendedName>
</protein>
<feature type="non-terminal residue" evidence="2">
    <location>
        <position position="1"/>
    </location>
</feature>
<proteinExistence type="predicted"/>
<name>A0A392R1V3_9FABA</name>
<dbReference type="Pfam" id="PF25597">
    <property type="entry name" value="SH3_retrovirus"/>
    <property type="match status" value="1"/>
</dbReference>
<feature type="domain" description="Retroviral polymerase SH3-like" evidence="1">
    <location>
        <begin position="1"/>
        <end position="50"/>
    </location>
</feature>
<dbReference type="AlphaFoldDB" id="A0A392R1V3"/>
<keyword evidence="3" id="KW-1185">Reference proteome</keyword>
<sequence>DKIDARAVKCVFIGYPEDVKGYKLWKMELGGSKFIISRDVTFDETRMGMKCKDLDTSSETGV</sequence>
<evidence type="ECO:0000259" key="1">
    <source>
        <dbReference type="Pfam" id="PF25597"/>
    </source>
</evidence>